<name>A0A183JQH8_9TREM</name>
<dbReference type="AlphaFoldDB" id="A0A183JQH8"/>
<evidence type="ECO:0000256" key="1">
    <source>
        <dbReference type="SAM" id="MobiDB-lite"/>
    </source>
</evidence>
<feature type="region of interest" description="Disordered" evidence="1">
    <location>
        <begin position="1"/>
        <end position="39"/>
    </location>
</feature>
<proteinExistence type="predicted"/>
<organism evidence="2">
    <name type="scientific">Schistosoma curassoni</name>
    <dbReference type="NCBI Taxonomy" id="6186"/>
    <lineage>
        <taxon>Eukaryota</taxon>
        <taxon>Metazoa</taxon>
        <taxon>Spiralia</taxon>
        <taxon>Lophotrochozoa</taxon>
        <taxon>Platyhelminthes</taxon>
        <taxon>Trematoda</taxon>
        <taxon>Digenea</taxon>
        <taxon>Strigeidida</taxon>
        <taxon>Schistosomatoidea</taxon>
        <taxon>Schistosomatidae</taxon>
        <taxon>Schistosoma</taxon>
    </lineage>
</organism>
<reference evidence="2" key="1">
    <citation type="submission" date="2016-06" db="UniProtKB">
        <authorList>
            <consortium name="WormBaseParasite"/>
        </authorList>
    </citation>
    <scope>IDENTIFICATION</scope>
</reference>
<dbReference type="WBParaSite" id="SCUD_0000496701-mRNA-1">
    <property type="protein sequence ID" value="SCUD_0000496701-mRNA-1"/>
    <property type="gene ID" value="SCUD_0000496701"/>
</dbReference>
<protein>
    <submittedName>
        <fullName evidence="2">Uncharacterized protein</fullName>
    </submittedName>
</protein>
<evidence type="ECO:0000313" key="2">
    <source>
        <dbReference type="WBParaSite" id="SCUD_0000496701-mRNA-1"/>
    </source>
</evidence>
<sequence length="89" mass="9839">MASCESGRGDLDKRGDGLRDDRRDDNEGEEGGRRNGLIDGVGKRAQGFERCMLIVTGSGLVDGRGERVTHEFRLLTGSGNKWRAEWTGW</sequence>
<feature type="compositionally biased region" description="Basic and acidic residues" evidence="1">
    <location>
        <begin position="7"/>
        <end position="33"/>
    </location>
</feature>
<accession>A0A183JQH8</accession>